<evidence type="ECO:0000313" key="2">
    <source>
        <dbReference type="Proteomes" id="UP000789405"/>
    </source>
</evidence>
<organism evidence="1 2">
    <name type="scientific">Dentiscutata erythropus</name>
    <dbReference type="NCBI Taxonomy" id="1348616"/>
    <lineage>
        <taxon>Eukaryota</taxon>
        <taxon>Fungi</taxon>
        <taxon>Fungi incertae sedis</taxon>
        <taxon>Mucoromycota</taxon>
        <taxon>Glomeromycotina</taxon>
        <taxon>Glomeromycetes</taxon>
        <taxon>Diversisporales</taxon>
        <taxon>Gigasporaceae</taxon>
        <taxon>Dentiscutata</taxon>
    </lineage>
</organism>
<name>A0A9N9DAE4_9GLOM</name>
<reference evidence="1" key="1">
    <citation type="submission" date="2021-06" db="EMBL/GenBank/DDBJ databases">
        <authorList>
            <person name="Kallberg Y."/>
            <person name="Tangrot J."/>
            <person name="Rosling A."/>
        </authorList>
    </citation>
    <scope>NUCLEOTIDE SEQUENCE</scope>
    <source>
        <strain evidence="1">MA453B</strain>
    </source>
</reference>
<protein>
    <submittedName>
        <fullName evidence="1">24460_t:CDS:1</fullName>
    </submittedName>
</protein>
<dbReference type="Gene3D" id="3.40.462.20">
    <property type="match status" value="1"/>
</dbReference>
<gene>
    <name evidence="1" type="ORF">DERYTH_LOCUS9150</name>
</gene>
<dbReference type="EMBL" id="CAJVPY010004911">
    <property type="protein sequence ID" value="CAG8631069.1"/>
    <property type="molecule type" value="Genomic_DNA"/>
</dbReference>
<keyword evidence="2" id="KW-1185">Reference proteome</keyword>
<dbReference type="OrthoDB" id="415825at2759"/>
<proteinExistence type="predicted"/>
<comment type="caution">
    <text evidence="1">The sequence shown here is derived from an EMBL/GenBank/DDBJ whole genome shotgun (WGS) entry which is preliminary data.</text>
</comment>
<evidence type="ECO:0000313" key="1">
    <source>
        <dbReference type="EMBL" id="CAG8631069.1"/>
    </source>
</evidence>
<accession>A0A9N9DAE4</accession>
<dbReference type="Proteomes" id="UP000789405">
    <property type="component" value="Unassembled WGS sequence"/>
</dbReference>
<sequence>MVVKTSPIKKFKRIDLESCLNPIKGQMVFPDNPQYFQDITDENTLQTLFDTINELGQTLTDDITFLVNLNATYLQLNGVYLGTEENAQIVMKNFTSLSKPNSTYYYEETFFSSVVRWSGVTEEGVINPVLQPRTSAI</sequence>
<dbReference type="AlphaFoldDB" id="A0A9N9DAE4"/>